<feature type="compositionally biased region" description="Gly residues" evidence="4">
    <location>
        <begin position="339"/>
        <end position="352"/>
    </location>
</feature>
<dbReference type="PANTHER" id="PTHR23326">
    <property type="entry name" value="CCR4 NOT-RELATED"/>
    <property type="match status" value="1"/>
</dbReference>
<dbReference type="Gene3D" id="2.30.30.1020">
    <property type="entry name" value="CCR4-NOT complex subunit 2/3/5, C-terminal domain"/>
    <property type="match status" value="1"/>
</dbReference>
<dbReference type="InterPro" id="IPR007282">
    <property type="entry name" value="NOT2/3/5_C"/>
</dbReference>
<feature type="compositionally biased region" description="Gly residues" evidence="4">
    <location>
        <begin position="378"/>
        <end position="409"/>
    </location>
</feature>
<keyword evidence="3" id="KW-0804">Transcription</keyword>
<comment type="similarity">
    <text evidence="1">Belongs to the CNOT2/3/5 family.</text>
</comment>
<organism evidence="6 7">
    <name type="scientific">Gonium pectorale</name>
    <name type="common">Green alga</name>
    <dbReference type="NCBI Taxonomy" id="33097"/>
    <lineage>
        <taxon>Eukaryota</taxon>
        <taxon>Viridiplantae</taxon>
        <taxon>Chlorophyta</taxon>
        <taxon>core chlorophytes</taxon>
        <taxon>Chlorophyceae</taxon>
        <taxon>CS clade</taxon>
        <taxon>Chlamydomonadales</taxon>
        <taxon>Volvocaceae</taxon>
        <taxon>Gonium</taxon>
    </lineage>
</organism>
<evidence type="ECO:0000313" key="7">
    <source>
        <dbReference type="Proteomes" id="UP000075714"/>
    </source>
</evidence>
<dbReference type="Pfam" id="PF04153">
    <property type="entry name" value="NOT2_3_5_C"/>
    <property type="match status" value="1"/>
</dbReference>
<dbReference type="STRING" id="33097.A0A150GXS0"/>
<evidence type="ECO:0000256" key="1">
    <source>
        <dbReference type="ARBA" id="ARBA00007682"/>
    </source>
</evidence>
<feature type="compositionally biased region" description="Gly residues" evidence="4">
    <location>
        <begin position="320"/>
        <end position="332"/>
    </location>
</feature>
<feature type="compositionally biased region" description="Low complexity" evidence="4">
    <location>
        <begin position="619"/>
        <end position="630"/>
    </location>
</feature>
<dbReference type="GO" id="GO:0030015">
    <property type="term" value="C:CCR4-NOT core complex"/>
    <property type="evidence" value="ECO:0007669"/>
    <property type="project" value="InterPro"/>
</dbReference>
<comment type="caution">
    <text evidence="6">The sequence shown here is derived from an EMBL/GenBank/DDBJ whole genome shotgun (WGS) entry which is preliminary data.</text>
</comment>
<sequence length="630" mass="63976">MDSRLVAFPSLGQYAQAQGRPLTNAQLANGVLAGAAGAGVRGQGLGGLGPLAAMRQPGVDRAAAANLSLAANLNAAAAGAAGAAGLAGLQGYAAAQNPLAAALQNPQRLTGLGLNAQLTAAAAAGLGGLQGGNNLNRLQMANAGAAGLGLLQQGLAGALPSPNQNANDLLAMLHRQKQHQHQQQQQQQHQQQQQMPGQQQAQQQAAQQAAAVAAAQQQQQQQQQQHGPGEQVDGSAFDNADFPALLANAAARQGRGGPDMLAGGAVNDPFAKLGIRTAAAAVAAGAAHGGGGAAGAAGNDFHIQNEDFPALPGSAQQRDGGMGPGGAGGGAAMGAAAHAGGGRGGHGGGFGGDHMPQSNAEFEAFLRLQQQHQQQQRGGAGVPPGLLGAGAAGLGGKAGPGMGPGGEMAGGQAPPPGGGQAPLTKAERFGLMGLLPLIKMSDADLTMLALGTDLTGLGLNLNATGDLHSTLVSPLADNPIKTEHEFELPSCYKFTPQRLQPGYLSKFKEETLFYMFYSMPADEAQLLAADELSVRGWWFHRRYKLWMLHAPNTAVQKSPRGERGSYLIFDINQWEIVQKSDLEILYDDIEGAPRLPRPAKLQQQAAGAAGAAGGPQAPPQGQAQPVQGRH</sequence>
<feature type="region of interest" description="Disordered" evidence="4">
    <location>
        <begin position="307"/>
        <end position="357"/>
    </location>
</feature>
<accession>A0A150GXS0</accession>
<dbReference type="InterPro" id="IPR038635">
    <property type="entry name" value="CCR4-NOT_su2/3/5_C_sf"/>
</dbReference>
<dbReference type="GO" id="GO:0006355">
    <property type="term" value="P:regulation of DNA-templated transcription"/>
    <property type="evidence" value="ECO:0007669"/>
    <property type="project" value="InterPro"/>
</dbReference>
<proteinExistence type="inferred from homology"/>
<evidence type="ECO:0000256" key="2">
    <source>
        <dbReference type="ARBA" id="ARBA00023015"/>
    </source>
</evidence>
<keyword evidence="2" id="KW-0805">Transcription regulation</keyword>
<dbReference type="OrthoDB" id="25391at2759"/>
<evidence type="ECO:0000256" key="3">
    <source>
        <dbReference type="ARBA" id="ARBA00023163"/>
    </source>
</evidence>
<dbReference type="Proteomes" id="UP000075714">
    <property type="component" value="Unassembled WGS sequence"/>
</dbReference>
<dbReference type="AlphaFoldDB" id="A0A150GXS0"/>
<evidence type="ECO:0000259" key="5">
    <source>
        <dbReference type="Pfam" id="PF04153"/>
    </source>
</evidence>
<feature type="domain" description="NOT2/NOT3/NOT5 C-terminal" evidence="5">
    <location>
        <begin position="469"/>
        <end position="588"/>
    </location>
</feature>
<evidence type="ECO:0000256" key="4">
    <source>
        <dbReference type="SAM" id="MobiDB-lite"/>
    </source>
</evidence>
<protein>
    <recommendedName>
        <fullName evidence="5">NOT2/NOT3/NOT5 C-terminal domain-containing protein</fullName>
    </recommendedName>
</protein>
<keyword evidence="7" id="KW-1185">Reference proteome</keyword>
<reference evidence="7" key="1">
    <citation type="journal article" date="2016" name="Nat. Commun.">
        <title>The Gonium pectorale genome demonstrates co-option of cell cycle regulation during the evolution of multicellularity.</title>
        <authorList>
            <person name="Hanschen E.R."/>
            <person name="Marriage T.N."/>
            <person name="Ferris P.J."/>
            <person name="Hamaji T."/>
            <person name="Toyoda A."/>
            <person name="Fujiyama A."/>
            <person name="Neme R."/>
            <person name="Noguchi H."/>
            <person name="Minakuchi Y."/>
            <person name="Suzuki M."/>
            <person name="Kawai-Toyooka H."/>
            <person name="Smith D.R."/>
            <person name="Sparks H."/>
            <person name="Anderson J."/>
            <person name="Bakaric R."/>
            <person name="Luria V."/>
            <person name="Karger A."/>
            <person name="Kirschner M.W."/>
            <person name="Durand P.M."/>
            <person name="Michod R.E."/>
            <person name="Nozaki H."/>
            <person name="Olson B.J."/>
        </authorList>
    </citation>
    <scope>NUCLEOTIDE SEQUENCE [LARGE SCALE GENOMIC DNA]</scope>
    <source>
        <strain evidence="7">NIES-2863</strain>
    </source>
</reference>
<feature type="region of interest" description="Disordered" evidence="4">
    <location>
        <begin position="596"/>
        <end position="630"/>
    </location>
</feature>
<feature type="region of interest" description="Disordered" evidence="4">
    <location>
        <begin position="174"/>
        <end position="202"/>
    </location>
</feature>
<dbReference type="InterPro" id="IPR040168">
    <property type="entry name" value="Not2/3/5"/>
</dbReference>
<feature type="compositionally biased region" description="Low complexity" evidence="4">
    <location>
        <begin position="181"/>
        <end position="202"/>
    </location>
</feature>
<feature type="region of interest" description="Disordered" evidence="4">
    <location>
        <begin position="369"/>
        <end position="423"/>
    </location>
</feature>
<gene>
    <name evidence="6" type="ORF">GPECTOR_4g618</name>
</gene>
<feature type="region of interest" description="Disordered" evidence="4">
    <location>
        <begin position="215"/>
        <end position="237"/>
    </location>
</feature>
<evidence type="ECO:0000313" key="6">
    <source>
        <dbReference type="EMBL" id="KXZ54553.1"/>
    </source>
</evidence>
<dbReference type="EMBL" id="LSYV01000005">
    <property type="protein sequence ID" value="KXZ54553.1"/>
    <property type="molecule type" value="Genomic_DNA"/>
</dbReference>
<name>A0A150GXS0_GONPE</name>
<feature type="compositionally biased region" description="Low complexity" evidence="4">
    <location>
        <begin position="215"/>
        <end position="226"/>
    </location>
</feature>